<dbReference type="InterPro" id="IPR003018">
    <property type="entry name" value="GAF"/>
</dbReference>
<dbReference type="InterPro" id="IPR001932">
    <property type="entry name" value="PPM-type_phosphatase-like_dom"/>
</dbReference>
<dbReference type="Gene3D" id="3.60.40.10">
    <property type="entry name" value="PPM-type phosphatase domain"/>
    <property type="match status" value="1"/>
</dbReference>
<keyword evidence="4" id="KW-1185">Reference proteome</keyword>
<name>A0A1Z1WRJ9_9ACTN</name>
<accession>A0A1Z1WRJ9</accession>
<dbReference type="STRING" id="67267.GCA_000716675_00482"/>
<dbReference type="KEGG" id="salf:SMD44_08506"/>
<dbReference type="PANTHER" id="PTHR43156:SF2">
    <property type="entry name" value="STAGE II SPORULATION PROTEIN E"/>
    <property type="match status" value="1"/>
</dbReference>
<dbReference type="AlphaFoldDB" id="A0A1Z1WRJ9"/>
<gene>
    <name evidence="3" type="ORF">SMD44_08506</name>
</gene>
<dbReference type="InterPro" id="IPR052016">
    <property type="entry name" value="Bact_Sigma-Reg"/>
</dbReference>
<dbReference type="InterPro" id="IPR029016">
    <property type="entry name" value="GAF-like_dom_sf"/>
</dbReference>
<sequence>MQGSTALLAARHLADAAVVVGAGRGARPPVAAARRQGEVTHGRLAGDPADVPGLAEALQGFPPVPARWLDPAAVPPWLLAEAFEEWGTGTPGALMVTPLPGRGAPLGALVLLRRAGAEPFTEDDEALARLFAARAAAALNAATLYAEQMAVVELLAQDTLRPGPRRVDGVEYAVGHRPADGELGVGGDFVDISTAAEAGGETHVVLGDVCGKGLEAAALTGRIRTTLRALHQLEPDHQRLLRALNAALFGADHSRFATLVLASVRRRGSAVTLRLTSAGHPPPLLVRRAGDVLAAPTHGTLIGALPEVFTQTYETTLRPGESCLLYSDGVTEAKGGPLGTERFGEERLRAALVECAGHPPEAVAERVQMLVADWLGGRRHDDIGLVVIAVPRRRTQLAAAPAR</sequence>
<dbReference type="PANTHER" id="PTHR43156">
    <property type="entry name" value="STAGE II SPORULATION PROTEIN E-RELATED"/>
    <property type="match status" value="1"/>
</dbReference>
<evidence type="ECO:0000259" key="2">
    <source>
        <dbReference type="SMART" id="SM00331"/>
    </source>
</evidence>
<evidence type="ECO:0000256" key="1">
    <source>
        <dbReference type="ARBA" id="ARBA00022801"/>
    </source>
</evidence>
<protein>
    <recommendedName>
        <fullName evidence="2">PPM-type phosphatase domain-containing protein</fullName>
    </recommendedName>
</protein>
<dbReference type="SUPFAM" id="SSF81606">
    <property type="entry name" value="PP2C-like"/>
    <property type="match status" value="1"/>
</dbReference>
<reference evidence="3 4" key="1">
    <citation type="submission" date="2017-05" db="EMBL/GenBank/DDBJ databases">
        <title>Streptomyces alboflavus Genome sequencing and assembly.</title>
        <authorList>
            <person name="Wang Y."/>
            <person name="Du B."/>
            <person name="Ding Y."/>
            <person name="Liu H."/>
            <person name="Hou Q."/>
            <person name="Liu K."/>
            <person name="Wang C."/>
            <person name="Yao L."/>
        </authorList>
    </citation>
    <scope>NUCLEOTIDE SEQUENCE [LARGE SCALE GENOMIC DNA]</scope>
    <source>
        <strain evidence="3 4">MDJK44</strain>
    </source>
</reference>
<dbReference type="EMBL" id="CP021748">
    <property type="protein sequence ID" value="ARX89019.1"/>
    <property type="molecule type" value="Genomic_DNA"/>
</dbReference>
<dbReference type="eggNOG" id="COG2208">
    <property type="taxonomic scope" value="Bacteria"/>
</dbReference>
<evidence type="ECO:0000313" key="3">
    <source>
        <dbReference type="EMBL" id="ARX89019.1"/>
    </source>
</evidence>
<dbReference type="Gene3D" id="3.30.450.40">
    <property type="match status" value="1"/>
</dbReference>
<dbReference type="SMART" id="SM00331">
    <property type="entry name" value="PP2C_SIG"/>
    <property type="match status" value="1"/>
</dbReference>
<dbReference type="GO" id="GO:0016791">
    <property type="term" value="F:phosphatase activity"/>
    <property type="evidence" value="ECO:0007669"/>
    <property type="project" value="TreeGrafter"/>
</dbReference>
<dbReference type="Proteomes" id="UP000195880">
    <property type="component" value="Chromosome"/>
</dbReference>
<organism evidence="3 4">
    <name type="scientific">Streptomyces alboflavus</name>
    <dbReference type="NCBI Taxonomy" id="67267"/>
    <lineage>
        <taxon>Bacteria</taxon>
        <taxon>Bacillati</taxon>
        <taxon>Actinomycetota</taxon>
        <taxon>Actinomycetes</taxon>
        <taxon>Kitasatosporales</taxon>
        <taxon>Streptomycetaceae</taxon>
        <taxon>Streptomyces</taxon>
    </lineage>
</organism>
<evidence type="ECO:0000313" key="4">
    <source>
        <dbReference type="Proteomes" id="UP000195880"/>
    </source>
</evidence>
<dbReference type="InterPro" id="IPR036457">
    <property type="entry name" value="PPM-type-like_dom_sf"/>
</dbReference>
<keyword evidence="1" id="KW-0378">Hydrolase</keyword>
<dbReference type="SUPFAM" id="SSF55781">
    <property type="entry name" value="GAF domain-like"/>
    <property type="match status" value="1"/>
</dbReference>
<proteinExistence type="predicted"/>
<dbReference type="Pfam" id="PF07228">
    <property type="entry name" value="SpoIIE"/>
    <property type="match status" value="1"/>
</dbReference>
<feature type="domain" description="PPM-type phosphatase" evidence="2">
    <location>
        <begin position="167"/>
        <end position="390"/>
    </location>
</feature>
<dbReference type="Pfam" id="PF01590">
    <property type="entry name" value="GAF"/>
    <property type="match status" value="1"/>
</dbReference>